<evidence type="ECO:0000313" key="1">
    <source>
        <dbReference type="EMBL" id="GBP38276.1"/>
    </source>
</evidence>
<organism evidence="1 2">
    <name type="scientific">Eumeta variegata</name>
    <name type="common">Bagworm moth</name>
    <name type="synonym">Eumeta japonica</name>
    <dbReference type="NCBI Taxonomy" id="151549"/>
    <lineage>
        <taxon>Eukaryota</taxon>
        <taxon>Metazoa</taxon>
        <taxon>Ecdysozoa</taxon>
        <taxon>Arthropoda</taxon>
        <taxon>Hexapoda</taxon>
        <taxon>Insecta</taxon>
        <taxon>Pterygota</taxon>
        <taxon>Neoptera</taxon>
        <taxon>Endopterygota</taxon>
        <taxon>Lepidoptera</taxon>
        <taxon>Glossata</taxon>
        <taxon>Ditrysia</taxon>
        <taxon>Tineoidea</taxon>
        <taxon>Psychidae</taxon>
        <taxon>Oiketicinae</taxon>
        <taxon>Eumeta</taxon>
    </lineage>
</organism>
<reference evidence="1 2" key="1">
    <citation type="journal article" date="2019" name="Commun. Biol.">
        <title>The bagworm genome reveals a unique fibroin gene that provides high tensile strength.</title>
        <authorList>
            <person name="Kono N."/>
            <person name="Nakamura H."/>
            <person name="Ohtoshi R."/>
            <person name="Tomita M."/>
            <person name="Numata K."/>
            <person name="Arakawa K."/>
        </authorList>
    </citation>
    <scope>NUCLEOTIDE SEQUENCE [LARGE SCALE GENOMIC DNA]</scope>
</reference>
<gene>
    <name evidence="1" type="ORF">EVAR_29220_1</name>
</gene>
<evidence type="ECO:0000313" key="2">
    <source>
        <dbReference type="Proteomes" id="UP000299102"/>
    </source>
</evidence>
<protein>
    <submittedName>
        <fullName evidence="1">Uncharacterized protein</fullName>
    </submittedName>
</protein>
<proteinExistence type="predicted"/>
<comment type="caution">
    <text evidence="1">The sequence shown here is derived from an EMBL/GenBank/DDBJ whole genome shotgun (WGS) entry which is preliminary data.</text>
</comment>
<accession>A0A4C1VH59</accession>
<dbReference type="EMBL" id="BGZK01000346">
    <property type="protein sequence ID" value="GBP38276.1"/>
    <property type="molecule type" value="Genomic_DNA"/>
</dbReference>
<dbReference type="AlphaFoldDB" id="A0A4C1VH59"/>
<dbReference type="Proteomes" id="UP000299102">
    <property type="component" value="Unassembled WGS sequence"/>
</dbReference>
<sequence length="109" mass="12032">MEILTDSGMRIESGTENAIANEKSGLETNMRARLGLKTSVGFESELKLRTGATSKTRSVLKLTSIDTKRYGIHSISMPVDYMSKPPTNKGRRLPGQLVFNVNYSELVPL</sequence>
<name>A0A4C1VH59_EUMVA</name>
<keyword evidence="2" id="KW-1185">Reference proteome</keyword>